<feature type="binding site" evidence="1">
    <location>
        <position position="194"/>
    </location>
    <ligand>
        <name>Zn(2+)</name>
        <dbReference type="ChEBI" id="CHEBI:29105"/>
    </ligand>
</feature>
<dbReference type="Proteomes" id="UP000190322">
    <property type="component" value="Unassembled WGS sequence"/>
</dbReference>
<dbReference type="InterPro" id="IPR005019">
    <property type="entry name" value="Adenine_glyco"/>
</dbReference>
<dbReference type="Gene3D" id="1.10.340.30">
    <property type="entry name" value="Hypothetical protein, domain 2"/>
    <property type="match status" value="1"/>
</dbReference>
<dbReference type="EMBL" id="MUXT01000004">
    <property type="protein sequence ID" value="OOR84658.1"/>
    <property type="molecule type" value="Genomic_DNA"/>
</dbReference>
<dbReference type="InterPro" id="IPR052891">
    <property type="entry name" value="DNA-3mA_glycosylase"/>
</dbReference>
<evidence type="ECO:0000313" key="4">
    <source>
        <dbReference type="Proteomes" id="UP000190322"/>
    </source>
</evidence>
<keyword evidence="3" id="KW-0378">Hydrolase</keyword>
<dbReference type="EC" id="3.2.2.20" evidence="3"/>
<keyword evidence="3" id="KW-0326">Glycosidase</keyword>
<keyword evidence="5" id="KW-1185">Reference proteome</keyword>
<feature type="binding site" evidence="1">
    <location>
        <position position="18"/>
    </location>
    <ligand>
        <name>Zn(2+)</name>
        <dbReference type="ChEBI" id="CHEBI:29105"/>
    </ligand>
</feature>
<proteinExistence type="predicted"/>
<organism evidence="2 4">
    <name type="scientific">Moraxella canis</name>
    <dbReference type="NCBI Taxonomy" id="90239"/>
    <lineage>
        <taxon>Bacteria</taxon>
        <taxon>Pseudomonadati</taxon>
        <taxon>Pseudomonadota</taxon>
        <taxon>Gammaproteobacteria</taxon>
        <taxon>Moraxellales</taxon>
        <taxon>Moraxellaceae</taxon>
        <taxon>Moraxella</taxon>
    </lineage>
</organism>
<dbReference type="NCBIfam" id="TIGR00624">
    <property type="entry name" value="tag"/>
    <property type="match status" value="1"/>
</dbReference>
<dbReference type="GO" id="GO:0008725">
    <property type="term" value="F:DNA-3-methyladenine glycosylase activity"/>
    <property type="evidence" value="ECO:0007669"/>
    <property type="project" value="UniProtKB-EC"/>
</dbReference>
<sequence>MTITFDMSDLMTKAPHRCAWCLSDPIYIDYHDHEWGKPIYDDQMLFAQLCLESMQSGLSWITILKKRDHYYDAFDQFDANKIAKYDQAKIEALMQNTGIIRHLGKISAIINNAKAYLAITEHQSFSDYLWGIATPDGKPVINHPKTLTDIPTQTDASVRLAKALKNQGFKFIGPTTCYAFMQAVGMVNDHVIDCEFR</sequence>
<keyword evidence="1" id="KW-0862">Zinc</keyword>
<dbReference type="Pfam" id="PF03352">
    <property type="entry name" value="Adenine_glyco"/>
    <property type="match status" value="1"/>
</dbReference>
<evidence type="ECO:0000313" key="2">
    <source>
        <dbReference type="EMBL" id="OOR84658.1"/>
    </source>
</evidence>
<dbReference type="GO" id="GO:0006284">
    <property type="term" value="P:base-excision repair"/>
    <property type="evidence" value="ECO:0007669"/>
    <property type="project" value="InterPro"/>
</dbReference>
<dbReference type="PANTHER" id="PTHR30037">
    <property type="entry name" value="DNA-3-METHYLADENINE GLYCOSYLASE 1"/>
    <property type="match status" value="1"/>
</dbReference>
<evidence type="ECO:0000256" key="1">
    <source>
        <dbReference type="PIRSR" id="PIRSR604597-1"/>
    </source>
</evidence>
<evidence type="ECO:0000313" key="5">
    <source>
        <dbReference type="Proteomes" id="UP001324384"/>
    </source>
</evidence>
<reference evidence="3 5" key="2">
    <citation type="submission" date="2023-12" db="EMBL/GenBank/DDBJ databases">
        <title>Genome sequencing and assembly of bacterial species from a model synthetic community.</title>
        <authorList>
            <person name="Hogle S.L."/>
        </authorList>
    </citation>
    <scope>NUCLEOTIDE SEQUENCE [LARGE SCALE GENOMIC DNA]</scope>
    <source>
        <strain evidence="3 5">HAMBI_2792</strain>
    </source>
</reference>
<protein>
    <submittedName>
        <fullName evidence="2">DNA-3-methyladenine glycosylase I</fullName>
        <ecNumber evidence="3">3.2.2.20</ecNumber>
    </submittedName>
</protein>
<feature type="binding site" evidence="1">
    <location>
        <position position="31"/>
    </location>
    <ligand>
        <name>Zn(2+)</name>
        <dbReference type="ChEBI" id="CHEBI:29105"/>
    </ligand>
</feature>
<dbReference type="GO" id="GO:0046872">
    <property type="term" value="F:metal ion binding"/>
    <property type="evidence" value="ECO:0007669"/>
    <property type="project" value="UniProtKB-KW"/>
</dbReference>
<dbReference type="PANTHER" id="PTHR30037:SF4">
    <property type="entry name" value="DNA-3-METHYLADENINE GLYCOSYLASE I"/>
    <property type="match status" value="1"/>
</dbReference>
<feature type="binding site" evidence="1">
    <location>
        <position position="190"/>
    </location>
    <ligand>
        <name>Zn(2+)</name>
        <dbReference type="ChEBI" id="CHEBI:29105"/>
    </ligand>
</feature>
<keyword evidence="1" id="KW-0479">Metal-binding</keyword>
<evidence type="ECO:0000313" key="3">
    <source>
        <dbReference type="EMBL" id="WQE05007.1"/>
    </source>
</evidence>
<reference evidence="2 4" key="1">
    <citation type="submission" date="2017-02" db="EMBL/GenBank/DDBJ databases">
        <title>Draft genome sequence of Moraxella canis CCUG 8415A type strain.</title>
        <authorList>
            <person name="Engstrom-Jakobsson H."/>
            <person name="Salva-Serra F."/>
            <person name="Thorell K."/>
            <person name="Gonzales-Siles L."/>
            <person name="Karlsson R."/>
            <person name="Boulund F."/>
            <person name="Engstrand L."/>
            <person name="Moore E."/>
        </authorList>
    </citation>
    <scope>NUCLEOTIDE SEQUENCE [LARGE SCALE GENOMIC DNA]</scope>
    <source>
        <strain evidence="2 4">CCUG 8415A</strain>
    </source>
</reference>
<name>A0A1S9ZMP8_9GAMM</name>
<dbReference type="SUPFAM" id="SSF48150">
    <property type="entry name" value="DNA-glycosylase"/>
    <property type="match status" value="1"/>
</dbReference>
<dbReference type="InterPro" id="IPR004597">
    <property type="entry name" value="Tag"/>
</dbReference>
<accession>A0A1S9ZMP8</accession>
<dbReference type="InterPro" id="IPR011257">
    <property type="entry name" value="DNA_glycosylase"/>
</dbReference>
<dbReference type="AlphaFoldDB" id="A0A1S9ZMP8"/>
<dbReference type="RefSeq" id="WP_078255709.1">
    <property type="nucleotide sequence ID" value="NZ_CP139961.1"/>
</dbReference>
<gene>
    <name evidence="2" type="ORF">B0180_03680</name>
    <name evidence="3" type="ORF">U0021_01355</name>
</gene>
<dbReference type="EMBL" id="CP139961">
    <property type="protein sequence ID" value="WQE05007.1"/>
    <property type="molecule type" value="Genomic_DNA"/>
</dbReference>
<dbReference type="Proteomes" id="UP001324384">
    <property type="component" value="Chromosome"/>
</dbReference>